<protein>
    <submittedName>
        <fullName evidence="1">Predicted house-cleaning noncanonical NTP pyrophosphatase, all-alpha NTP-PPase (MazG) superfamily</fullName>
    </submittedName>
</protein>
<dbReference type="InterPro" id="IPR021130">
    <property type="entry name" value="PRib-ATP_PPHydrolase-like"/>
</dbReference>
<dbReference type="SUPFAM" id="SSF101386">
    <property type="entry name" value="all-alpha NTP pyrophosphatases"/>
    <property type="match status" value="1"/>
</dbReference>
<reference evidence="2" key="1">
    <citation type="submission" date="2016-10" db="EMBL/GenBank/DDBJ databases">
        <authorList>
            <person name="Varghese N."/>
            <person name="Submissions S."/>
        </authorList>
    </citation>
    <scope>NUCLEOTIDE SEQUENCE [LARGE SCALE GENOMIC DNA]</scope>
    <source>
        <strain evidence="2">CGMCC 1.8946</strain>
    </source>
</reference>
<organism evidence="1 2">
    <name type="scientific">Paenibacillus tianmuensis</name>
    <dbReference type="NCBI Taxonomy" id="624147"/>
    <lineage>
        <taxon>Bacteria</taxon>
        <taxon>Bacillati</taxon>
        <taxon>Bacillota</taxon>
        <taxon>Bacilli</taxon>
        <taxon>Bacillales</taxon>
        <taxon>Paenibacillaceae</taxon>
        <taxon>Paenibacillus</taxon>
    </lineage>
</organism>
<sequence>MIVYNKLVRDKIPQIIEASGKQAEIRVLDSAEYIKMLNSKLQEELDEFIEAGEAEKITELADLVEVIYTILEHKGISIEEFERVRQEKKEKRGGFGERLLLVKVE</sequence>
<accession>A0A1G4TQ48</accession>
<dbReference type="OrthoDB" id="9813491at2"/>
<proteinExistence type="predicted"/>
<dbReference type="CDD" id="cd11532">
    <property type="entry name" value="NTP-PPase_COG4997"/>
    <property type="match status" value="1"/>
</dbReference>
<name>A0A1G4TQ48_9BACL</name>
<dbReference type="STRING" id="624147.SAMN04487970_106126"/>
<dbReference type="EMBL" id="FMTT01000061">
    <property type="protein sequence ID" value="SCW83441.1"/>
    <property type="molecule type" value="Genomic_DNA"/>
</dbReference>
<keyword evidence="2" id="KW-1185">Reference proteome</keyword>
<dbReference type="Proteomes" id="UP000198601">
    <property type="component" value="Unassembled WGS sequence"/>
</dbReference>
<dbReference type="RefSeq" id="WP_090676468.1">
    <property type="nucleotide sequence ID" value="NZ_FMTT01000061.1"/>
</dbReference>
<evidence type="ECO:0000313" key="2">
    <source>
        <dbReference type="Proteomes" id="UP000198601"/>
    </source>
</evidence>
<evidence type="ECO:0000313" key="1">
    <source>
        <dbReference type="EMBL" id="SCW83441.1"/>
    </source>
</evidence>
<dbReference type="Pfam" id="PF01503">
    <property type="entry name" value="PRA-PH"/>
    <property type="match status" value="1"/>
</dbReference>
<dbReference type="AlphaFoldDB" id="A0A1G4TQ48"/>
<gene>
    <name evidence="1" type="ORF">SAMN04487970_106126</name>
</gene>
<dbReference type="InterPro" id="IPR038735">
    <property type="entry name" value="MSMEG_1276-like_NTP-PPase_dom"/>
</dbReference>